<accession>A0A212JIU0</accession>
<dbReference type="RefSeq" id="WP_296948945.1">
    <property type="nucleotide sequence ID" value="NZ_LT599021.1"/>
</dbReference>
<dbReference type="AlphaFoldDB" id="A0A212JIU0"/>
<dbReference type="PROSITE" id="PS00444">
    <property type="entry name" value="POLYPRENYL_SYNTHASE_2"/>
    <property type="match status" value="1"/>
</dbReference>
<evidence type="ECO:0000256" key="1">
    <source>
        <dbReference type="ARBA" id="ARBA00001946"/>
    </source>
</evidence>
<sequence>MASLYTFDEILSIVNTEIKKIEYGSAPKSLFEPISYILSLGGKRVRPALALMSYNLYKEDVERVIPIALGIEIFHNFTLLHDDLMDRADMRRGNPTVHIKWNDNTAVLSGDAMLIEAYKEIAKIDSQYLKPVLDLFSTTATEICCGQQYDMEFEQRMDVTIAEYLEMIRLKTAVLLACSLKEGAIVAGASAEDAENLYNYGIHVGLGFQLMDDLLDVYGDSSNFGKKIGGDILCNKKTFLFINALLSEEVKDALIRWVNKENYDAAEKIKAVTAIYNKLNLKQKSEDLINDYYKQAVTCLDKVSIDASRKKELYKLAESLMTRIS</sequence>
<dbReference type="InterPro" id="IPR000092">
    <property type="entry name" value="Polyprenyl_synt"/>
</dbReference>
<keyword evidence="5" id="KW-0460">Magnesium</keyword>
<keyword evidence="3 6" id="KW-0808">Transferase</keyword>
<dbReference type="PANTHER" id="PTHR12001:SF85">
    <property type="entry name" value="SHORT CHAIN ISOPRENYL DIPHOSPHATE SYNTHASE"/>
    <property type="match status" value="1"/>
</dbReference>
<dbReference type="CDD" id="cd00685">
    <property type="entry name" value="Trans_IPPS_HT"/>
    <property type="match status" value="1"/>
</dbReference>
<evidence type="ECO:0000256" key="3">
    <source>
        <dbReference type="ARBA" id="ARBA00022679"/>
    </source>
</evidence>
<comment type="cofactor">
    <cofactor evidence="1">
        <name>Mg(2+)</name>
        <dbReference type="ChEBI" id="CHEBI:18420"/>
    </cofactor>
</comment>
<name>A0A212JIU0_9BACT</name>
<dbReference type="InterPro" id="IPR008949">
    <property type="entry name" value="Isoprenoid_synthase_dom_sf"/>
</dbReference>
<evidence type="ECO:0000313" key="7">
    <source>
        <dbReference type="EMBL" id="SBV99185.1"/>
    </source>
</evidence>
<keyword evidence="4" id="KW-0479">Metal-binding</keyword>
<evidence type="ECO:0000256" key="2">
    <source>
        <dbReference type="ARBA" id="ARBA00006706"/>
    </source>
</evidence>
<dbReference type="InterPro" id="IPR033749">
    <property type="entry name" value="Polyprenyl_synt_CS"/>
</dbReference>
<evidence type="ECO:0000256" key="4">
    <source>
        <dbReference type="ARBA" id="ARBA00022723"/>
    </source>
</evidence>
<evidence type="ECO:0008006" key="8">
    <source>
        <dbReference type="Google" id="ProtNLM"/>
    </source>
</evidence>
<dbReference type="SUPFAM" id="SSF48576">
    <property type="entry name" value="Terpenoid synthases"/>
    <property type="match status" value="1"/>
</dbReference>
<dbReference type="SFLD" id="SFLDG01017">
    <property type="entry name" value="Polyprenyl_Transferase_Like"/>
    <property type="match status" value="1"/>
</dbReference>
<dbReference type="PANTHER" id="PTHR12001">
    <property type="entry name" value="GERANYLGERANYL PYROPHOSPHATE SYNTHASE"/>
    <property type="match status" value="1"/>
</dbReference>
<dbReference type="GO" id="GO:0046872">
    <property type="term" value="F:metal ion binding"/>
    <property type="evidence" value="ECO:0007669"/>
    <property type="project" value="UniProtKB-KW"/>
</dbReference>
<proteinExistence type="inferred from homology"/>
<dbReference type="GO" id="GO:0004659">
    <property type="term" value="F:prenyltransferase activity"/>
    <property type="evidence" value="ECO:0007669"/>
    <property type="project" value="InterPro"/>
</dbReference>
<dbReference type="GO" id="GO:0008299">
    <property type="term" value="P:isoprenoid biosynthetic process"/>
    <property type="evidence" value="ECO:0007669"/>
    <property type="project" value="InterPro"/>
</dbReference>
<evidence type="ECO:0000256" key="6">
    <source>
        <dbReference type="RuleBase" id="RU004466"/>
    </source>
</evidence>
<dbReference type="SFLD" id="SFLDS00005">
    <property type="entry name" value="Isoprenoid_Synthase_Type_I"/>
    <property type="match status" value="1"/>
</dbReference>
<gene>
    <name evidence="7" type="ORF">KL86DYS2_11595</name>
</gene>
<reference evidence="7" key="1">
    <citation type="submission" date="2016-04" db="EMBL/GenBank/DDBJ databases">
        <authorList>
            <person name="Evans L.H."/>
            <person name="Alamgir A."/>
            <person name="Owens N."/>
            <person name="Weber N.D."/>
            <person name="Virtaneva K."/>
            <person name="Barbian K."/>
            <person name="Babar A."/>
            <person name="Rosenke K."/>
        </authorList>
    </citation>
    <scope>NUCLEOTIDE SEQUENCE</scope>
    <source>
        <strain evidence="7">86-2</strain>
    </source>
</reference>
<organism evidence="7">
    <name type="scientific">uncultured Dysgonomonas sp</name>
    <dbReference type="NCBI Taxonomy" id="206096"/>
    <lineage>
        <taxon>Bacteria</taxon>
        <taxon>Pseudomonadati</taxon>
        <taxon>Bacteroidota</taxon>
        <taxon>Bacteroidia</taxon>
        <taxon>Bacteroidales</taxon>
        <taxon>Dysgonomonadaceae</taxon>
        <taxon>Dysgonomonas</taxon>
        <taxon>environmental samples</taxon>
    </lineage>
</organism>
<dbReference type="PROSITE" id="PS00723">
    <property type="entry name" value="POLYPRENYL_SYNTHASE_1"/>
    <property type="match status" value="1"/>
</dbReference>
<dbReference type="EMBL" id="FLUL01000001">
    <property type="protein sequence ID" value="SBV99185.1"/>
    <property type="molecule type" value="Genomic_DNA"/>
</dbReference>
<protein>
    <recommendedName>
        <fullName evidence="8">Isoprenyl synthetase</fullName>
    </recommendedName>
</protein>
<dbReference type="Pfam" id="PF00348">
    <property type="entry name" value="polyprenyl_synt"/>
    <property type="match status" value="1"/>
</dbReference>
<comment type="similarity">
    <text evidence="2 6">Belongs to the FPP/GGPP synthase family.</text>
</comment>
<dbReference type="Gene3D" id="1.10.600.10">
    <property type="entry name" value="Farnesyl Diphosphate Synthase"/>
    <property type="match status" value="1"/>
</dbReference>
<evidence type="ECO:0000256" key="5">
    <source>
        <dbReference type="ARBA" id="ARBA00022842"/>
    </source>
</evidence>